<dbReference type="SFLD" id="SFLDG01086">
    <property type="entry name" value="elongater_protein-like"/>
    <property type="match status" value="1"/>
</dbReference>
<comment type="similarity">
    <text evidence="3">Belongs to the ELP3 family.</text>
</comment>
<evidence type="ECO:0000256" key="15">
    <source>
        <dbReference type="ARBA" id="ARBA00047372"/>
    </source>
</evidence>
<dbReference type="Proteomes" id="UP000034302">
    <property type="component" value="Unassembled WGS sequence"/>
</dbReference>
<dbReference type="InterPro" id="IPR007197">
    <property type="entry name" value="rSAM"/>
</dbReference>
<dbReference type="Gene3D" id="3.40.630.30">
    <property type="match status" value="1"/>
</dbReference>
<dbReference type="NCBIfam" id="TIGR01211">
    <property type="entry name" value="ELP3"/>
    <property type="match status" value="1"/>
</dbReference>
<keyword evidence="9" id="KW-0479">Metal-binding</keyword>
<dbReference type="InterPro" id="IPR058240">
    <property type="entry name" value="rSAM_sf"/>
</dbReference>
<comment type="caution">
    <text evidence="17">The sequence shown here is derived from an EMBL/GenBank/DDBJ whole genome shotgun (WGS) entry which is preliminary data.</text>
</comment>
<keyword evidence="5" id="KW-0820">tRNA-binding</keyword>
<feature type="domain" description="Elp3/MiaA/NifB-like radical SAM core" evidence="16">
    <location>
        <begin position="76"/>
        <end position="341"/>
    </location>
</feature>
<dbReference type="InterPro" id="IPR034687">
    <property type="entry name" value="ELP3-like"/>
</dbReference>
<dbReference type="Pfam" id="PF04055">
    <property type="entry name" value="Radical_SAM"/>
    <property type="match status" value="1"/>
</dbReference>
<dbReference type="InterPro" id="IPR032432">
    <property type="entry name" value="Radical_SAM_C"/>
</dbReference>
<evidence type="ECO:0000256" key="4">
    <source>
        <dbReference type="ARBA" id="ARBA00022485"/>
    </source>
</evidence>
<dbReference type="InterPro" id="IPR039661">
    <property type="entry name" value="ELP3"/>
</dbReference>
<dbReference type="SFLD" id="SFLDF00344">
    <property type="entry name" value="ELP3-like"/>
    <property type="match status" value="1"/>
</dbReference>
<evidence type="ECO:0000256" key="5">
    <source>
        <dbReference type="ARBA" id="ARBA00022555"/>
    </source>
</evidence>
<evidence type="ECO:0000256" key="12">
    <source>
        <dbReference type="ARBA" id="ARBA00023014"/>
    </source>
</evidence>
<evidence type="ECO:0000259" key="16">
    <source>
        <dbReference type="SMART" id="SM00729"/>
    </source>
</evidence>
<dbReference type="SUPFAM" id="SSF102114">
    <property type="entry name" value="Radical SAM enzymes"/>
    <property type="match status" value="1"/>
</dbReference>
<keyword evidence="13" id="KW-0012">Acyltransferase</keyword>
<evidence type="ECO:0000256" key="10">
    <source>
        <dbReference type="ARBA" id="ARBA00022884"/>
    </source>
</evidence>
<dbReference type="SMART" id="SM00729">
    <property type="entry name" value="Elp3"/>
    <property type="match status" value="1"/>
</dbReference>
<sequence>MDKEIFNKIESVKVWRENSLQTILKKYPKDGKGLYRHDDLVEEYNLLIRNGELKPSKTVEERIRMKPTRTHSGVATVTLLMKPFPCPGMCIFCPNEQDMPKSYISSEPGAQRAVSNDFDPYLQTYNRIKALQNIGHNTDKIELIILGGTCSFYPEKYLIWFVKRCFDAMNSFGDRSYEKDKMGIDGITWEDLYSAQRINETTICRNVGLVLETRPDYITKDEVIRLRKLGATKIQIGIQSLDDEILDLNMRGHHTKETKEAFNLLREAGFKIHAHWMPNLYGSTVKKDIEDYKKIWSKEYQPDELKIYPTSIIKNTLLEQYYLNGKYKPYSKEELLNLFVNILPKTPRYVRLTRIIRDIPSNEIIDGNKSTNFRQIAEKELIRLNKKIEDIRSREIKSKNITWDDLELETIKYDTPISKEYFISYKTKRDDKICSFLRLSIPNKEISKNNFMNDLIGSAIIREVHVYGNVVNIGKESLGESQHLGLGKKMIEIAEDISKKNKFKKISVISAIGTREYYKKRGFKDGDLYMNKDLN</sequence>
<accession>A0A0G0BY61</accession>
<dbReference type="GO" id="GO:0106261">
    <property type="term" value="F:tRNA uridine(34) acetyltransferase activity"/>
    <property type="evidence" value="ECO:0007669"/>
    <property type="project" value="UniProtKB-EC"/>
</dbReference>
<evidence type="ECO:0000256" key="8">
    <source>
        <dbReference type="ARBA" id="ARBA00022694"/>
    </source>
</evidence>
<dbReference type="Pfam" id="PF16199">
    <property type="entry name" value="Radical_SAM_C"/>
    <property type="match status" value="1"/>
</dbReference>
<evidence type="ECO:0000256" key="9">
    <source>
        <dbReference type="ARBA" id="ARBA00022723"/>
    </source>
</evidence>
<protein>
    <recommendedName>
        <fullName evidence="14">tRNA carboxymethyluridine synthase</fullName>
        <ecNumber evidence="14">2.3.1.311</ecNumber>
    </recommendedName>
</protein>
<keyword evidence="11" id="KW-0408">Iron</keyword>
<dbReference type="GO" id="GO:0005737">
    <property type="term" value="C:cytoplasm"/>
    <property type="evidence" value="ECO:0007669"/>
    <property type="project" value="TreeGrafter"/>
</dbReference>
<dbReference type="EMBL" id="LBOV01000011">
    <property type="protein sequence ID" value="KKP43805.1"/>
    <property type="molecule type" value="Genomic_DNA"/>
</dbReference>
<gene>
    <name evidence="17" type="ORF">UR34_C0011G0059</name>
</gene>
<evidence type="ECO:0000256" key="3">
    <source>
        <dbReference type="ARBA" id="ARBA00005494"/>
    </source>
</evidence>
<dbReference type="Gene3D" id="3.80.30.20">
    <property type="entry name" value="tm_1862 like domain"/>
    <property type="match status" value="1"/>
</dbReference>
<evidence type="ECO:0000256" key="7">
    <source>
        <dbReference type="ARBA" id="ARBA00022691"/>
    </source>
</evidence>
<dbReference type="PANTHER" id="PTHR11135">
    <property type="entry name" value="HISTONE ACETYLTRANSFERASE-RELATED"/>
    <property type="match status" value="1"/>
</dbReference>
<evidence type="ECO:0000256" key="13">
    <source>
        <dbReference type="ARBA" id="ARBA00023315"/>
    </source>
</evidence>
<evidence type="ECO:0000256" key="2">
    <source>
        <dbReference type="ARBA" id="ARBA00005217"/>
    </source>
</evidence>
<keyword evidence="10" id="KW-0694">RNA-binding</keyword>
<comment type="cofactor">
    <cofactor evidence="1">
        <name>[4Fe-4S] cluster</name>
        <dbReference type="ChEBI" id="CHEBI:49883"/>
    </cofactor>
</comment>
<evidence type="ECO:0000313" key="17">
    <source>
        <dbReference type="EMBL" id="KKP43805.1"/>
    </source>
</evidence>
<dbReference type="GO" id="GO:0051539">
    <property type="term" value="F:4 iron, 4 sulfur cluster binding"/>
    <property type="evidence" value="ECO:0007669"/>
    <property type="project" value="UniProtKB-KW"/>
</dbReference>
<keyword evidence="12" id="KW-0411">Iron-sulfur</keyword>
<dbReference type="CDD" id="cd01335">
    <property type="entry name" value="Radical_SAM"/>
    <property type="match status" value="1"/>
</dbReference>
<evidence type="ECO:0000313" key="18">
    <source>
        <dbReference type="Proteomes" id="UP000034302"/>
    </source>
</evidence>
<comment type="catalytic activity">
    <reaction evidence="15">
        <text>uridine(34) in tRNA + acetyl-CoA + S-adenosyl-L-methionine + H2O = 5-(carboxymethyl)uridine(34) in tRNA + 5'-deoxyadenosine + L-methionine + CoA + 2 H(+)</text>
        <dbReference type="Rhea" id="RHEA:61020"/>
        <dbReference type="Rhea" id="RHEA-COMP:10407"/>
        <dbReference type="Rhea" id="RHEA-COMP:11727"/>
        <dbReference type="ChEBI" id="CHEBI:15377"/>
        <dbReference type="ChEBI" id="CHEBI:15378"/>
        <dbReference type="ChEBI" id="CHEBI:17319"/>
        <dbReference type="ChEBI" id="CHEBI:57287"/>
        <dbReference type="ChEBI" id="CHEBI:57288"/>
        <dbReference type="ChEBI" id="CHEBI:57844"/>
        <dbReference type="ChEBI" id="CHEBI:59789"/>
        <dbReference type="ChEBI" id="CHEBI:65315"/>
        <dbReference type="ChEBI" id="CHEBI:74882"/>
        <dbReference type="EC" id="2.3.1.311"/>
    </reaction>
    <physiologicalReaction direction="left-to-right" evidence="15">
        <dbReference type="Rhea" id="RHEA:61021"/>
    </physiologicalReaction>
</comment>
<evidence type="ECO:0000256" key="14">
    <source>
        <dbReference type="ARBA" id="ARBA00044771"/>
    </source>
</evidence>
<keyword evidence="7" id="KW-0949">S-adenosyl-L-methionine</keyword>
<dbReference type="AlphaFoldDB" id="A0A0G0BY61"/>
<dbReference type="EC" id="2.3.1.311" evidence="14"/>
<dbReference type="GO" id="GO:0046872">
    <property type="term" value="F:metal ion binding"/>
    <property type="evidence" value="ECO:0007669"/>
    <property type="project" value="UniProtKB-KW"/>
</dbReference>
<comment type="pathway">
    <text evidence="2">tRNA modification.</text>
</comment>
<dbReference type="InterPro" id="IPR023404">
    <property type="entry name" value="rSAM_horseshoe"/>
</dbReference>
<dbReference type="GO" id="GO:0033588">
    <property type="term" value="C:elongator holoenzyme complex"/>
    <property type="evidence" value="ECO:0007669"/>
    <property type="project" value="TreeGrafter"/>
</dbReference>
<reference evidence="17 18" key="1">
    <citation type="journal article" date="2015" name="Nature">
        <title>rRNA introns, odd ribosomes, and small enigmatic genomes across a large radiation of phyla.</title>
        <authorList>
            <person name="Brown C.T."/>
            <person name="Hug L.A."/>
            <person name="Thomas B.C."/>
            <person name="Sharon I."/>
            <person name="Castelle C.J."/>
            <person name="Singh A."/>
            <person name="Wilkins M.J."/>
            <person name="Williams K.H."/>
            <person name="Banfield J.F."/>
        </authorList>
    </citation>
    <scope>NUCLEOTIDE SEQUENCE [LARGE SCALE GENOMIC DNA]</scope>
</reference>
<keyword evidence="8" id="KW-0819">tRNA processing</keyword>
<dbReference type="GO" id="GO:0000049">
    <property type="term" value="F:tRNA binding"/>
    <property type="evidence" value="ECO:0007669"/>
    <property type="project" value="UniProtKB-KW"/>
</dbReference>
<keyword evidence="4" id="KW-0004">4Fe-4S</keyword>
<proteinExistence type="inferred from homology"/>
<name>A0A0G0BY61_9BACT</name>
<dbReference type="SFLD" id="SFLDS00029">
    <property type="entry name" value="Radical_SAM"/>
    <property type="match status" value="1"/>
</dbReference>
<keyword evidence="6" id="KW-0808">Transferase</keyword>
<evidence type="ECO:0000256" key="6">
    <source>
        <dbReference type="ARBA" id="ARBA00022679"/>
    </source>
</evidence>
<dbReference type="InterPro" id="IPR006638">
    <property type="entry name" value="Elp3/MiaA/NifB-like_rSAM"/>
</dbReference>
<dbReference type="PANTHER" id="PTHR11135:SF2">
    <property type="entry name" value="ELONGATOR COMPLEX PROTEIN 3"/>
    <property type="match status" value="1"/>
</dbReference>
<dbReference type="GO" id="GO:0002926">
    <property type="term" value="P:tRNA wobble base 5-methoxycarbonylmethyl-2-thiouridinylation"/>
    <property type="evidence" value="ECO:0007669"/>
    <property type="project" value="TreeGrafter"/>
</dbReference>
<dbReference type="SUPFAM" id="SSF55729">
    <property type="entry name" value="Acyl-CoA N-acyltransferases (Nat)"/>
    <property type="match status" value="1"/>
</dbReference>
<organism evidence="17 18">
    <name type="scientific">candidate division WS6 bacterium GW2011_GWC1_33_20</name>
    <dbReference type="NCBI Taxonomy" id="1619089"/>
    <lineage>
        <taxon>Bacteria</taxon>
        <taxon>Candidatus Dojkabacteria</taxon>
    </lineage>
</organism>
<evidence type="ECO:0000256" key="1">
    <source>
        <dbReference type="ARBA" id="ARBA00001966"/>
    </source>
</evidence>
<dbReference type="InterPro" id="IPR016181">
    <property type="entry name" value="Acyl_CoA_acyltransferase"/>
</dbReference>
<evidence type="ECO:0000256" key="11">
    <source>
        <dbReference type="ARBA" id="ARBA00023004"/>
    </source>
</evidence>